<dbReference type="STRING" id="428990.SAMN06295987_102286"/>
<dbReference type="InterPro" id="IPR009354">
    <property type="entry name" value="Usg"/>
</dbReference>
<evidence type="ECO:0000313" key="2">
    <source>
        <dbReference type="Proteomes" id="UP000190989"/>
    </source>
</evidence>
<dbReference type="AlphaFoldDB" id="A0A1U6HFA0"/>
<organism evidence="1 2">
    <name type="scientific">Novosphingobium mathurense</name>
    <dbReference type="NCBI Taxonomy" id="428990"/>
    <lineage>
        <taxon>Bacteria</taxon>
        <taxon>Pseudomonadati</taxon>
        <taxon>Pseudomonadota</taxon>
        <taxon>Alphaproteobacteria</taxon>
        <taxon>Sphingomonadales</taxon>
        <taxon>Sphingomonadaceae</taxon>
        <taxon>Novosphingobium</taxon>
    </lineage>
</organism>
<evidence type="ECO:0000313" key="1">
    <source>
        <dbReference type="EMBL" id="SLJ94379.1"/>
    </source>
</evidence>
<name>A0A1U6HFA0_9SPHN</name>
<dbReference type="EMBL" id="FVZE01000002">
    <property type="protein sequence ID" value="SLJ94379.1"/>
    <property type="molecule type" value="Genomic_DNA"/>
</dbReference>
<proteinExistence type="predicted"/>
<reference evidence="2" key="1">
    <citation type="submission" date="2017-02" db="EMBL/GenBank/DDBJ databases">
        <authorList>
            <person name="Varghese N."/>
            <person name="Submissions S."/>
        </authorList>
    </citation>
    <scope>NUCLEOTIDE SEQUENCE [LARGE SCALE GENOMIC DNA]</scope>
    <source>
        <strain evidence="2">SM117</strain>
    </source>
</reference>
<evidence type="ECO:0008006" key="3">
    <source>
        <dbReference type="Google" id="ProtNLM"/>
    </source>
</evidence>
<protein>
    <recommendedName>
        <fullName evidence="3">Protein usg</fullName>
    </recommendedName>
</protein>
<dbReference type="Proteomes" id="UP000190989">
    <property type="component" value="Unassembled WGS sequence"/>
</dbReference>
<dbReference type="Pfam" id="PF06233">
    <property type="entry name" value="Usg"/>
    <property type="match status" value="1"/>
</dbReference>
<gene>
    <name evidence="1" type="ORF">SAMN06295987_102286</name>
</gene>
<sequence>MAVRMDGASQDFLKQLEGYGLSTIEIHYFLPDHPKLLQLFAFQQYDVAPRFPVLRGFLDYWSREIEGPLHSVRIAHKHLIGPQEWQAVDGIISIH</sequence>
<accession>A0A1U6HFA0</accession>
<keyword evidence="2" id="KW-1185">Reference proteome</keyword>